<gene>
    <name evidence="2" type="ORF">DM02DRAFT_126954</name>
</gene>
<keyword evidence="1" id="KW-0812">Transmembrane</keyword>
<feature type="transmembrane region" description="Helical" evidence="1">
    <location>
        <begin position="12"/>
        <end position="30"/>
    </location>
</feature>
<dbReference type="Proteomes" id="UP000244855">
    <property type="component" value="Unassembled WGS sequence"/>
</dbReference>
<keyword evidence="3" id="KW-1185">Reference proteome</keyword>
<keyword evidence="1" id="KW-1133">Transmembrane helix</keyword>
<name>A0A2V1E3I0_9PLEO</name>
<protein>
    <submittedName>
        <fullName evidence="2">Uncharacterized protein</fullName>
    </submittedName>
</protein>
<dbReference type="EMBL" id="KZ805316">
    <property type="protein sequence ID" value="PVI05098.1"/>
    <property type="molecule type" value="Genomic_DNA"/>
</dbReference>
<proteinExistence type="predicted"/>
<dbReference type="AlphaFoldDB" id="A0A2V1E3I0"/>
<accession>A0A2V1E3I0</accession>
<evidence type="ECO:0000313" key="3">
    <source>
        <dbReference type="Proteomes" id="UP000244855"/>
    </source>
</evidence>
<organism evidence="2 3">
    <name type="scientific">Periconia macrospinosa</name>
    <dbReference type="NCBI Taxonomy" id="97972"/>
    <lineage>
        <taxon>Eukaryota</taxon>
        <taxon>Fungi</taxon>
        <taxon>Dikarya</taxon>
        <taxon>Ascomycota</taxon>
        <taxon>Pezizomycotina</taxon>
        <taxon>Dothideomycetes</taxon>
        <taxon>Pleosporomycetidae</taxon>
        <taxon>Pleosporales</taxon>
        <taxon>Massarineae</taxon>
        <taxon>Periconiaceae</taxon>
        <taxon>Periconia</taxon>
    </lineage>
</organism>
<keyword evidence="1" id="KW-0472">Membrane</keyword>
<evidence type="ECO:0000256" key="1">
    <source>
        <dbReference type="SAM" id="Phobius"/>
    </source>
</evidence>
<sequence length="134" mass="15183">MDFSSYGDKYGIAFPLLYWTSILAMNISIVSPGTHQSTYRFNKTTSPILFPIMVGTNFVTKGGIHDSLVNEGGGRMHHVFLSRQPVSHSFPLFMDRRYFIKFSLFFSKTCPPFLHHKLHACAIMQDGDKIQSSS</sequence>
<reference evidence="2 3" key="1">
    <citation type="journal article" date="2018" name="Sci. Rep.">
        <title>Comparative genomics provides insights into the lifestyle and reveals functional heterogeneity of dark septate endophytic fungi.</title>
        <authorList>
            <person name="Knapp D.G."/>
            <person name="Nemeth J.B."/>
            <person name="Barry K."/>
            <person name="Hainaut M."/>
            <person name="Henrissat B."/>
            <person name="Johnson J."/>
            <person name="Kuo A."/>
            <person name="Lim J.H.P."/>
            <person name="Lipzen A."/>
            <person name="Nolan M."/>
            <person name="Ohm R.A."/>
            <person name="Tamas L."/>
            <person name="Grigoriev I.V."/>
            <person name="Spatafora J.W."/>
            <person name="Nagy L.G."/>
            <person name="Kovacs G.M."/>
        </authorList>
    </citation>
    <scope>NUCLEOTIDE SEQUENCE [LARGE SCALE GENOMIC DNA]</scope>
    <source>
        <strain evidence="2 3">DSE2036</strain>
    </source>
</reference>
<evidence type="ECO:0000313" key="2">
    <source>
        <dbReference type="EMBL" id="PVI05098.1"/>
    </source>
</evidence>